<name>A0A8S3SPB5_MYTED</name>
<proteinExistence type="predicted"/>
<protein>
    <submittedName>
        <fullName evidence="2">Uncharacterized protein</fullName>
    </submittedName>
</protein>
<dbReference type="AlphaFoldDB" id="A0A8S3SPB5"/>
<keyword evidence="3" id="KW-1185">Reference proteome</keyword>
<evidence type="ECO:0000313" key="2">
    <source>
        <dbReference type="EMBL" id="CAG2221974.1"/>
    </source>
</evidence>
<feature type="compositionally biased region" description="Polar residues" evidence="1">
    <location>
        <begin position="142"/>
        <end position="155"/>
    </location>
</feature>
<reference evidence="2" key="1">
    <citation type="submission" date="2021-03" db="EMBL/GenBank/DDBJ databases">
        <authorList>
            <person name="Bekaert M."/>
        </authorList>
    </citation>
    <scope>NUCLEOTIDE SEQUENCE</scope>
</reference>
<comment type="caution">
    <text evidence="2">The sequence shown here is derived from an EMBL/GenBank/DDBJ whole genome shotgun (WGS) entry which is preliminary data.</text>
</comment>
<sequence length="226" mass="24113">MFKTTDSVPTNFTIKWSNGIIHLVQDCNLNFEWTDNNPIQIKGIGIRTNSHGIWRFYSPALFSRTIIAKTSSGSRVAAISPGNHATTESSSSHAATISTGNNETTESSSGHVATISTDNNATTESSSSHAATISTDNHDTTESSSSHAATISTDNHATTESSSSHAATISTEIHATTELSDSGDLSTLSGKLITNSILSMPIRHLKSVGLLKCWLCIITEELQKMF</sequence>
<organism evidence="2 3">
    <name type="scientific">Mytilus edulis</name>
    <name type="common">Blue mussel</name>
    <dbReference type="NCBI Taxonomy" id="6550"/>
    <lineage>
        <taxon>Eukaryota</taxon>
        <taxon>Metazoa</taxon>
        <taxon>Spiralia</taxon>
        <taxon>Lophotrochozoa</taxon>
        <taxon>Mollusca</taxon>
        <taxon>Bivalvia</taxon>
        <taxon>Autobranchia</taxon>
        <taxon>Pteriomorphia</taxon>
        <taxon>Mytilida</taxon>
        <taxon>Mytiloidea</taxon>
        <taxon>Mytilidae</taxon>
        <taxon>Mytilinae</taxon>
        <taxon>Mytilus</taxon>
    </lineage>
</organism>
<feature type="compositionally biased region" description="Low complexity" evidence="1">
    <location>
        <begin position="156"/>
        <end position="168"/>
    </location>
</feature>
<accession>A0A8S3SPB5</accession>
<gene>
    <name evidence="2" type="ORF">MEDL_35344</name>
</gene>
<feature type="compositionally biased region" description="Low complexity" evidence="1">
    <location>
        <begin position="121"/>
        <end position="135"/>
    </location>
</feature>
<dbReference type="EMBL" id="CAJPWZ010001712">
    <property type="protein sequence ID" value="CAG2221974.1"/>
    <property type="molecule type" value="Genomic_DNA"/>
</dbReference>
<evidence type="ECO:0000256" key="1">
    <source>
        <dbReference type="SAM" id="MobiDB-lite"/>
    </source>
</evidence>
<dbReference type="Proteomes" id="UP000683360">
    <property type="component" value="Unassembled WGS sequence"/>
</dbReference>
<feature type="compositionally biased region" description="Low complexity" evidence="1">
    <location>
        <begin position="85"/>
        <end position="110"/>
    </location>
</feature>
<feature type="region of interest" description="Disordered" evidence="1">
    <location>
        <begin position="76"/>
        <end position="168"/>
    </location>
</feature>
<evidence type="ECO:0000313" key="3">
    <source>
        <dbReference type="Proteomes" id="UP000683360"/>
    </source>
</evidence>